<evidence type="ECO:0000256" key="1">
    <source>
        <dbReference type="SAM" id="MobiDB-lite"/>
    </source>
</evidence>
<proteinExistence type="predicted"/>
<feature type="compositionally biased region" description="Polar residues" evidence="1">
    <location>
        <begin position="57"/>
        <end position="70"/>
    </location>
</feature>
<keyword evidence="3" id="KW-1185">Reference proteome</keyword>
<dbReference type="Proteomes" id="UP001341840">
    <property type="component" value="Unassembled WGS sequence"/>
</dbReference>
<evidence type="ECO:0000313" key="3">
    <source>
        <dbReference type="Proteomes" id="UP001341840"/>
    </source>
</evidence>
<feature type="compositionally biased region" description="Polar residues" evidence="1">
    <location>
        <begin position="1"/>
        <end position="28"/>
    </location>
</feature>
<feature type="region of interest" description="Disordered" evidence="1">
    <location>
        <begin position="1"/>
        <end position="33"/>
    </location>
</feature>
<gene>
    <name evidence="2" type="ORF">PIB30_106691</name>
</gene>
<dbReference type="EMBL" id="JASCZI010276152">
    <property type="protein sequence ID" value="MED6226741.1"/>
    <property type="molecule type" value="Genomic_DNA"/>
</dbReference>
<feature type="compositionally biased region" description="Acidic residues" evidence="1">
    <location>
        <begin position="86"/>
        <end position="100"/>
    </location>
</feature>
<organism evidence="2 3">
    <name type="scientific">Stylosanthes scabra</name>
    <dbReference type="NCBI Taxonomy" id="79078"/>
    <lineage>
        <taxon>Eukaryota</taxon>
        <taxon>Viridiplantae</taxon>
        <taxon>Streptophyta</taxon>
        <taxon>Embryophyta</taxon>
        <taxon>Tracheophyta</taxon>
        <taxon>Spermatophyta</taxon>
        <taxon>Magnoliopsida</taxon>
        <taxon>eudicotyledons</taxon>
        <taxon>Gunneridae</taxon>
        <taxon>Pentapetalae</taxon>
        <taxon>rosids</taxon>
        <taxon>fabids</taxon>
        <taxon>Fabales</taxon>
        <taxon>Fabaceae</taxon>
        <taxon>Papilionoideae</taxon>
        <taxon>50 kb inversion clade</taxon>
        <taxon>dalbergioids sensu lato</taxon>
        <taxon>Dalbergieae</taxon>
        <taxon>Pterocarpus clade</taxon>
        <taxon>Stylosanthes</taxon>
    </lineage>
</organism>
<feature type="non-terminal residue" evidence="2">
    <location>
        <position position="1"/>
    </location>
</feature>
<feature type="compositionally biased region" description="Basic and acidic residues" evidence="1">
    <location>
        <begin position="114"/>
        <end position="126"/>
    </location>
</feature>
<feature type="compositionally biased region" description="Basic and acidic residues" evidence="1">
    <location>
        <begin position="71"/>
        <end position="85"/>
    </location>
</feature>
<comment type="caution">
    <text evidence="2">The sequence shown here is derived from an EMBL/GenBank/DDBJ whole genome shotgun (WGS) entry which is preliminary data.</text>
</comment>
<name>A0ABU6ZYF6_9FABA</name>
<feature type="region of interest" description="Disordered" evidence="1">
    <location>
        <begin position="51"/>
        <end position="126"/>
    </location>
</feature>
<evidence type="ECO:0000313" key="2">
    <source>
        <dbReference type="EMBL" id="MED6226741.1"/>
    </source>
</evidence>
<sequence length="194" mass="21869">ARNADSSSLSTITSTHYSSSQEPCTNSSKENHMDIREVSWKAIGETRRQGRLLSSIVAPTNCTPIETSSDSEPKEKPENAIHEVVEVDEDHEEDHAEDPEEVPRDAEVEDDPKEDPQKEEEVKEHFRNQDDFYNYWQLAVSTSSSSEEEEPLTTHITSSMMIFRTGRMQTPPTALLGAALDLRQQHPSFVTAPQ</sequence>
<protein>
    <submittedName>
        <fullName evidence="2">Uncharacterized protein</fullName>
    </submittedName>
</protein>
<accession>A0ABU6ZYF6</accession>
<reference evidence="2 3" key="1">
    <citation type="journal article" date="2023" name="Plants (Basel)">
        <title>Bridging the Gap: Combining Genomics and Transcriptomics Approaches to Understand Stylosanthes scabra, an Orphan Legume from the Brazilian Caatinga.</title>
        <authorList>
            <person name="Ferreira-Neto J.R.C."/>
            <person name="da Silva M.D."/>
            <person name="Binneck E."/>
            <person name="de Melo N.F."/>
            <person name="da Silva R.H."/>
            <person name="de Melo A.L.T.M."/>
            <person name="Pandolfi V."/>
            <person name="Bustamante F.O."/>
            <person name="Brasileiro-Vidal A.C."/>
            <person name="Benko-Iseppon A.M."/>
        </authorList>
    </citation>
    <scope>NUCLEOTIDE SEQUENCE [LARGE SCALE GENOMIC DNA]</scope>
    <source>
        <tissue evidence="2">Leaves</tissue>
    </source>
</reference>